<proteinExistence type="predicted"/>
<protein>
    <submittedName>
        <fullName evidence="2">Uncharacterized protein</fullName>
    </submittedName>
</protein>
<feature type="region of interest" description="Disordered" evidence="1">
    <location>
        <begin position="1"/>
        <end position="33"/>
    </location>
</feature>
<keyword evidence="3" id="KW-1185">Reference proteome</keyword>
<accession>A0A0L6U6C6</accession>
<dbReference type="EMBL" id="LAVV01015192">
    <property type="protein sequence ID" value="KNZ44078.1"/>
    <property type="molecule type" value="Genomic_DNA"/>
</dbReference>
<name>A0A0L6U6C6_9BASI</name>
<dbReference type="VEuPathDB" id="FungiDB:VP01_952g10"/>
<gene>
    <name evidence="2" type="ORF">VP01_952g10</name>
</gene>
<dbReference type="AlphaFoldDB" id="A0A0L6U6C6"/>
<dbReference type="Proteomes" id="UP000037035">
    <property type="component" value="Unassembled WGS sequence"/>
</dbReference>
<sequence>MIGLQESWDELRHGPPEWGKKTGEQRIEGGNTTEQPVFTFIQSESSHNAWLKEIQKYCKPHQYPTRTNQ</sequence>
<reference evidence="2 3" key="1">
    <citation type="submission" date="2015-08" db="EMBL/GenBank/DDBJ databases">
        <title>Next Generation Sequencing and Analysis of the Genome of Puccinia sorghi L Schw, the Causal Agent of Maize Common Rust.</title>
        <authorList>
            <person name="Rochi L."/>
            <person name="Burguener G."/>
            <person name="Darino M."/>
            <person name="Turjanski A."/>
            <person name="Kreff E."/>
            <person name="Dieguez M.J."/>
            <person name="Sacco F."/>
        </authorList>
    </citation>
    <scope>NUCLEOTIDE SEQUENCE [LARGE SCALE GENOMIC DNA]</scope>
    <source>
        <strain evidence="2 3">RO10H11247</strain>
    </source>
</reference>
<evidence type="ECO:0000313" key="2">
    <source>
        <dbReference type="EMBL" id="KNZ44078.1"/>
    </source>
</evidence>
<organism evidence="2 3">
    <name type="scientific">Puccinia sorghi</name>
    <dbReference type="NCBI Taxonomy" id="27349"/>
    <lineage>
        <taxon>Eukaryota</taxon>
        <taxon>Fungi</taxon>
        <taxon>Dikarya</taxon>
        <taxon>Basidiomycota</taxon>
        <taxon>Pucciniomycotina</taxon>
        <taxon>Pucciniomycetes</taxon>
        <taxon>Pucciniales</taxon>
        <taxon>Pucciniaceae</taxon>
        <taxon>Puccinia</taxon>
    </lineage>
</organism>
<comment type="caution">
    <text evidence="2">The sequence shown here is derived from an EMBL/GenBank/DDBJ whole genome shotgun (WGS) entry which is preliminary data.</text>
</comment>
<evidence type="ECO:0000256" key="1">
    <source>
        <dbReference type="SAM" id="MobiDB-lite"/>
    </source>
</evidence>
<evidence type="ECO:0000313" key="3">
    <source>
        <dbReference type="Proteomes" id="UP000037035"/>
    </source>
</evidence>
<feature type="compositionally biased region" description="Basic and acidic residues" evidence="1">
    <location>
        <begin position="9"/>
        <end position="27"/>
    </location>
</feature>